<feature type="region of interest" description="Disordered" evidence="1">
    <location>
        <begin position="321"/>
        <end position="349"/>
    </location>
</feature>
<comment type="caution">
    <text evidence="2">The sequence shown here is derived from an EMBL/GenBank/DDBJ whole genome shotgun (WGS) entry which is preliminary data.</text>
</comment>
<feature type="compositionally biased region" description="Basic and acidic residues" evidence="1">
    <location>
        <begin position="339"/>
        <end position="349"/>
    </location>
</feature>
<gene>
    <name evidence="2" type="ORF">JKJ07_19560</name>
</gene>
<feature type="compositionally biased region" description="Basic and acidic residues" evidence="1">
    <location>
        <begin position="255"/>
        <end position="283"/>
    </location>
</feature>
<protein>
    <submittedName>
        <fullName evidence="2">Uncharacterized protein</fullName>
    </submittedName>
</protein>
<feature type="region of interest" description="Disordered" evidence="1">
    <location>
        <begin position="84"/>
        <end position="207"/>
    </location>
</feature>
<name>A0ABS1VRW1_9ACTN</name>
<feature type="region of interest" description="Disordered" evidence="1">
    <location>
        <begin position="250"/>
        <end position="296"/>
    </location>
</feature>
<accession>A0ABS1VRW1</accession>
<evidence type="ECO:0000313" key="3">
    <source>
        <dbReference type="Proteomes" id="UP000598996"/>
    </source>
</evidence>
<evidence type="ECO:0000256" key="1">
    <source>
        <dbReference type="SAM" id="MobiDB-lite"/>
    </source>
</evidence>
<sequence length="349" mass="33994">MAGSAREEAERLVATVLARAVAGQAFNDKRWATGEPECCVCPVCKAIAAMRDPKPETAAKLAGGASDLAGSVAGLLRSVSAIVGEKPKPVPPAPAKPGNADQTWSAATRADSNTADSAWAAAINAEAAISGQGHENKSDLPDSGGLADDGPVGTADDGLAPPTPTSIDKSDLSGTGAGIEGLGVGRGSGGEGRAGGAGAVKRGAGAVGRGAGGFFGDVVRDDPWASATTSSAAAVAKEHAAELAERRAAALKAAAEAERRVAEAAEQAKARREAAAAKARAEGGEPAAGERGPRRVDVWAAATADAGVADVASGAGVDHDVAGAAASGGVGDDEAGSAARDDDAGNRDN</sequence>
<dbReference type="EMBL" id="JAENHO010000005">
    <property type="protein sequence ID" value="MBL7256497.1"/>
    <property type="molecule type" value="Genomic_DNA"/>
</dbReference>
<proteinExistence type="predicted"/>
<feature type="compositionally biased region" description="Gly residues" evidence="1">
    <location>
        <begin position="175"/>
        <end position="198"/>
    </location>
</feature>
<reference evidence="2 3" key="1">
    <citation type="submission" date="2021-01" db="EMBL/GenBank/DDBJ databases">
        <title>Actinoplanes sp. nov. LDG1-01 isolated from lichen.</title>
        <authorList>
            <person name="Saeng-In P."/>
            <person name="Phongsopitanun W."/>
            <person name="Kanchanasin P."/>
            <person name="Yuki M."/>
            <person name="Kudo T."/>
            <person name="Ohkuma M."/>
            <person name="Tanasupawat S."/>
        </authorList>
    </citation>
    <scope>NUCLEOTIDE SEQUENCE [LARGE SCALE GENOMIC DNA]</scope>
    <source>
        <strain evidence="2 3">LDG1-01</strain>
    </source>
</reference>
<keyword evidence="3" id="KW-1185">Reference proteome</keyword>
<organism evidence="2 3">
    <name type="scientific">Paractinoplanes lichenicola</name>
    <dbReference type="NCBI Taxonomy" id="2802976"/>
    <lineage>
        <taxon>Bacteria</taxon>
        <taxon>Bacillati</taxon>
        <taxon>Actinomycetota</taxon>
        <taxon>Actinomycetes</taxon>
        <taxon>Micromonosporales</taxon>
        <taxon>Micromonosporaceae</taxon>
        <taxon>Paractinoplanes</taxon>
    </lineage>
</organism>
<dbReference type="Proteomes" id="UP000598996">
    <property type="component" value="Unassembled WGS sequence"/>
</dbReference>
<evidence type="ECO:0000313" key="2">
    <source>
        <dbReference type="EMBL" id="MBL7256497.1"/>
    </source>
</evidence>
<dbReference type="RefSeq" id="WP_202993024.1">
    <property type="nucleotide sequence ID" value="NZ_JAENHO010000005.1"/>
</dbReference>
<feature type="compositionally biased region" description="Low complexity" evidence="1">
    <location>
        <begin position="110"/>
        <end position="129"/>
    </location>
</feature>